<evidence type="ECO:0000313" key="2">
    <source>
        <dbReference type="EMBL" id="MBC5752599.1"/>
    </source>
</evidence>
<keyword evidence="1" id="KW-0472">Membrane</keyword>
<reference evidence="2 3" key="1">
    <citation type="submission" date="2020-08" db="EMBL/GenBank/DDBJ databases">
        <title>Genome public.</title>
        <authorList>
            <person name="Liu C."/>
            <person name="Sun Q."/>
        </authorList>
    </citation>
    <scope>NUCLEOTIDE SEQUENCE [LARGE SCALE GENOMIC DNA]</scope>
    <source>
        <strain evidence="2 3">BX0805</strain>
    </source>
</reference>
<accession>A0ABR7I732</accession>
<protein>
    <recommendedName>
        <fullName evidence="4">LPXTG cell wall anchor domain-containing protein</fullName>
    </recommendedName>
</protein>
<name>A0ABR7I732_9FIRM</name>
<evidence type="ECO:0000313" key="3">
    <source>
        <dbReference type="Proteomes" id="UP000621540"/>
    </source>
</evidence>
<gene>
    <name evidence="2" type="ORF">H8Z76_00920</name>
</gene>
<keyword evidence="1" id="KW-0812">Transmembrane</keyword>
<organism evidence="2 3">
    <name type="scientific">Roseburia yibonii</name>
    <dbReference type="NCBI Taxonomy" id="2763063"/>
    <lineage>
        <taxon>Bacteria</taxon>
        <taxon>Bacillati</taxon>
        <taxon>Bacillota</taxon>
        <taxon>Clostridia</taxon>
        <taxon>Lachnospirales</taxon>
        <taxon>Lachnospiraceae</taxon>
        <taxon>Roseburia</taxon>
    </lineage>
</organism>
<evidence type="ECO:0008006" key="4">
    <source>
        <dbReference type="Google" id="ProtNLM"/>
    </source>
</evidence>
<proteinExistence type="predicted"/>
<dbReference type="Proteomes" id="UP000621540">
    <property type="component" value="Unassembled WGS sequence"/>
</dbReference>
<feature type="transmembrane region" description="Helical" evidence="1">
    <location>
        <begin position="12"/>
        <end position="36"/>
    </location>
</feature>
<dbReference type="EMBL" id="JACOQH010000001">
    <property type="protein sequence ID" value="MBC5752599.1"/>
    <property type="molecule type" value="Genomic_DNA"/>
</dbReference>
<keyword evidence="3" id="KW-1185">Reference proteome</keyword>
<dbReference type="RefSeq" id="WP_022515247.1">
    <property type="nucleotide sequence ID" value="NZ_JACOQH010000001.1"/>
</dbReference>
<evidence type="ECO:0000256" key="1">
    <source>
        <dbReference type="SAM" id="Phobius"/>
    </source>
</evidence>
<keyword evidence="1" id="KW-1133">Transmembrane helix</keyword>
<comment type="caution">
    <text evidence="2">The sequence shown here is derived from an EMBL/GenBank/DDBJ whole genome shotgun (WGS) entry which is preliminary data.</text>
</comment>
<sequence>MDEKTYKTIGSTGASSLVIGICVLAGGIAAGILLIINGARLLGSRSNHII</sequence>